<gene>
    <name evidence="2" type="ORF">IFR04_008186</name>
</gene>
<dbReference type="Gene3D" id="3.40.50.150">
    <property type="entry name" value="Vaccinia Virus protein VP39"/>
    <property type="match status" value="1"/>
</dbReference>
<dbReference type="PANTHER" id="PTHR43591:SF102">
    <property type="entry name" value="S-ADENOSYL-L-METHIONINE-DEPENDENT METHYLTRANSFERASE"/>
    <property type="match status" value="1"/>
</dbReference>
<keyword evidence="3" id="KW-1185">Reference proteome</keyword>
<reference evidence="2" key="1">
    <citation type="submission" date="2021-02" db="EMBL/GenBank/DDBJ databases">
        <title>Genome sequence Cadophora malorum strain M34.</title>
        <authorList>
            <person name="Stefanovic E."/>
            <person name="Vu D."/>
            <person name="Scully C."/>
            <person name="Dijksterhuis J."/>
            <person name="Roader J."/>
            <person name="Houbraken J."/>
        </authorList>
    </citation>
    <scope>NUCLEOTIDE SEQUENCE</scope>
    <source>
        <strain evidence="2">M34</strain>
    </source>
</reference>
<proteinExistence type="predicted"/>
<evidence type="ECO:0000313" key="3">
    <source>
        <dbReference type="Proteomes" id="UP000664132"/>
    </source>
</evidence>
<accession>A0A8H7TBP3</accession>
<organism evidence="2 3">
    <name type="scientific">Cadophora malorum</name>
    <dbReference type="NCBI Taxonomy" id="108018"/>
    <lineage>
        <taxon>Eukaryota</taxon>
        <taxon>Fungi</taxon>
        <taxon>Dikarya</taxon>
        <taxon>Ascomycota</taxon>
        <taxon>Pezizomycotina</taxon>
        <taxon>Leotiomycetes</taxon>
        <taxon>Helotiales</taxon>
        <taxon>Ploettnerulaceae</taxon>
        <taxon>Cadophora</taxon>
    </lineage>
</organism>
<dbReference type="PANTHER" id="PTHR43591">
    <property type="entry name" value="METHYLTRANSFERASE"/>
    <property type="match status" value="1"/>
</dbReference>
<evidence type="ECO:0008006" key="4">
    <source>
        <dbReference type="Google" id="ProtNLM"/>
    </source>
</evidence>
<dbReference type="SUPFAM" id="SSF53335">
    <property type="entry name" value="S-adenosyl-L-methionine-dependent methyltransferases"/>
    <property type="match status" value="1"/>
</dbReference>
<dbReference type="Proteomes" id="UP000664132">
    <property type="component" value="Unassembled WGS sequence"/>
</dbReference>
<evidence type="ECO:0000313" key="2">
    <source>
        <dbReference type="EMBL" id="KAG4418650.1"/>
    </source>
</evidence>
<protein>
    <recommendedName>
        <fullName evidence="4">S-adenosyl-L-methionine-dependent methyltransferase</fullName>
    </recommendedName>
</protein>
<dbReference type="OrthoDB" id="2013972at2759"/>
<dbReference type="EMBL" id="JAFJYH010000123">
    <property type="protein sequence ID" value="KAG4418650.1"/>
    <property type="molecule type" value="Genomic_DNA"/>
</dbReference>
<feature type="region of interest" description="Disordered" evidence="1">
    <location>
        <begin position="1"/>
        <end position="44"/>
    </location>
</feature>
<dbReference type="GO" id="GO:0008168">
    <property type="term" value="F:methyltransferase activity"/>
    <property type="evidence" value="ECO:0007669"/>
    <property type="project" value="TreeGrafter"/>
</dbReference>
<evidence type="ECO:0000256" key="1">
    <source>
        <dbReference type="SAM" id="MobiDB-lite"/>
    </source>
</evidence>
<dbReference type="Pfam" id="PF13489">
    <property type="entry name" value="Methyltransf_23"/>
    <property type="match status" value="1"/>
</dbReference>
<comment type="caution">
    <text evidence="2">The sequence shown here is derived from an EMBL/GenBank/DDBJ whole genome shotgun (WGS) entry which is preliminary data.</text>
</comment>
<feature type="compositionally biased region" description="Polar residues" evidence="1">
    <location>
        <begin position="23"/>
        <end position="44"/>
    </location>
</feature>
<dbReference type="CDD" id="cd02440">
    <property type="entry name" value="AdoMet_MTases"/>
    <property type="match status" value="1"/>
</dbReference>
<dbReference type="AlphaFoldDB" id="A0A8H7TBP3"/>
<dbReference type="InterPro" id="IPR029063">
    <property type="entry name" value="SAM-dependent_MTases_sf"/>
</dbReference>
<sequence>MAILDQTLQDDDGPQPVVLDVDSQPSDSDSAMGSSLESDTSSIRSSLYEGVEENGRTYHKYKQGQYYLPNDEMEQNRLDLQHHLFNLTFDGKLALAPISNPHMVLDIGTGTGLWAVDFAEKNPSAVVTGTDLSAIQPDLVPPNVQFQISDAEDEWDFSQKFDYIHGRALTICFKNPLTVFKSAYTNLLPGGYFEMQDLYFRPHSDDGTLTDTALEKWNAKLKDGGAKMGKDWWCTPNYARWFKEAGFVDVVEKKFFWPGNTWPKGRKQKEMGMTMLANSMEGVEGATLKMFTGLYGMSVEEVQEVVRDVKRDLCDRRIHTYYPLYVVYGRKPLDAPE</sequence>
<name>A0A8H7TBP3_9HELO</name>